<evidence type="ECO:0000256" key="1">
    <source>
        <dbReference type="ARBA" id="ARBA00004429"/>
    </source>
</evidence>
<proteinExistence type="inferred from homology"/>
<evidence type="ECO:0000256" key="12">
    <source>
        <dbReference type="ARBA" id="ARBA00023136"/>
    </source>
</evidence>
<dbReference type="GO" id="GO:0008168">
    <property type="term" value="F:methyltransferase activity"/>
    <property type="evidence" value="ECO:0007669"/>
    <property type="project" value="UniProtKB-KW"/>
</dbReference>
<keyword evidence="12 19" id="KW-0472">Membrane</keyword>
<keyword evidence="11 19" id="KW-1133">Transmembrane helix</keyword>
<keyword evidence="7 18" id="KW-0808">Transferase</keyword>
<evidence type="ECO:0000259" key="21">
    <source>
        <dbReference type="Pfam" id="PF06750"/>
    </source>
</evidence>
<feature type="transmembrane region" description="Helical" evidence="19">
    <location>
        <begin position="265"/>
        <end position="286"/>
    </location>
</feature>
<comment type="function">
    <text evidence="18">Plays an essential role in type IV pili and type II pseudopili formation by proteolytically removing the leader sequence from substrate proteins and subsequently monomethylating the alpha-amino group of the newly exposed N-terminal phenylalanine.</text>
</comment>
<feature type="transmembrane region" description="Helical" evidence="19">
    <location>
        <begin position="222"/>
        <end position="253"/>
    </location>
</feature>
<dbReference type="FunFam" id="1.20.120.1220:FF:000001">
    <property type="entry name" value="Type 4 prepilin-like proteins leader peptide-processing enzyme"/>
    <property type="match status" value="1"/>
</dbReference>
<evidence type="ECO:0000256" key="14">
    <source>
        <dbReference type="ARBA" id="ARBA00050401"/>
    </source>
</evidence>
<keyword evidence="4" id="KW-0997">Cell inner membrane</keyword>
<dbReference type="AlphaFoldDB" id="A0A516SDX4"/>
<evidence type="ECO:0000313" key="23">
    <source>
        <dbReference type="Proteomes" id="UP000317550"/>
    </source>
</evidence>
<protein>
    <recommendedName>
        <fullName evidence="16 18">Prepilin leader peptidase/N-methyltransferase</fullName>
        <ecNumber evidence="18">2.1.1.-</ecNumber>
        <ecNumber evidence="15 18">3.4.23.43</ecNumber>
    </recommendedName>
</protein>
<evidence type="ECO:0000256" key="3">
    <source>
        <dbReference type="ARBA" id="ARBA00022475"/>
    </source>
</evidence>
<feature type="domain" description="Prepilin type IV endopeptidase peptidase" evidence="20">
    <location>
        <begin position="138"/>
        <end position="247"/>
    </location>
</feature>
<dbReference type="PRINTS" id="PR00864">
    <property type="entry name" value="PREPILNPTASE"/>
</dbReference>
<evidence type="ECO:0000256" key="19">
    <source>
        <dbReference type="SAM" id="Phobius"/>
    </source>
</evidence>
<evidence type="ECO:0000256" key="4">
    <source>
        <dbReference type="ARBA" id="ARBA00022519"/>
    </source>
</evidence>
<dbReference type="InterPro" id="IPR010627">
    <property type="entry name" value="Prepilin_pept_A24_N"/>
</dbReference>
<evidence type="ECO:0000313" key="22">
    <source>
        <dbReference type="EMBL" id="QDQ26351.1"/>
    </source>
</evidence>
<evidence type="ECO:0000256" key="5">
    <source>
        <dbReference type="ARBA" id="ARBA00022603"/>
    </source>
</evidence>
<evidence type="ECO:0000259" key="20">
    <source>
        <dbReference type="Pfam" id="PF01478"/>
    </source>
</evidence>
<evidence type="ECO:0000256" key="11">
    <source>
        <dbReference type="ARBA" id="ARBA00022989"/>
    </source>
</evidence>
<reference evidence="23" key="1">
    <citation type="submission" date="2019-07" db="EMBL/GenBank/DDBJ databases">
        <title>Chitinimonas sp. nov., isolated from Ny-Alesund, arctica soil.</title>
        <authorList>
            <person name="Xu Q."/>
            <person name="Peng F."/>
        </authorList>
    </citation>
    <scope>NUCLEOTIDE SEQUENCE [LARGE SCALE GENOMIC DNA]</scope>
    <source>
        <strain evidence="23">R3-44</strain>
    </source>
</reference>
<dbReference type="KEGG" id="cari:FNU76_08230"/>
<dbReference type="EC" id="3.4.23.43" evidence="15 18"/>
<dbReference type="InterPro" id="IPR000045">
    <property type="entry name" value="Prepilin_IV_endopep_pep"/>
</dbReference>
<feature type="transmembrane region" description="Helical" evidence="19">
    <location>
        <begin position="6"/>
        <end position="33"/>
    </location>
</feature>
<evidence type="ECO:0000256" key="16">
    <source>
        <dbReference type="ARBA" id="ARBA00071870"/>
    </source>
</evidence>
<dbReference type="GO" id="GO:0004190">
    <property type="term" value="F:aspartic-type endopeptidase activity"/>
    <property type="evidence" value="ECO:0007669"/>
    <property type="project" value="UniProtKB-EC"/>
</dbReference>
<evidence type="ECO:0000256" key="6">
    <source>
        <dbReference type="ARBA" id="ARBA00022670"/>
    </source>
</evidence>
<dbReference type="GO" id="GO:0005886">
    <property type="term" value="C:plasma membrane"/>
    <property type="evidence" value="ECO:0007669"/>
    <property type="project" value="UniProtKB-SubCell"/>
</dbReference>
<feature type="transmembrane region" description="Helical" evidence="19">
    <location>
        <begin position="128"/>
        <end position="150"/>
    </location>
</feature>
<keyword evidence="8" id="KW-0949">S-adenosyl-L-methionine</keyword>
<keyword evidence="6 18" id="KW-0645">Protease</keyword>
<dbReference type="OrthoDB" id="2087435at2"/>
<evidence type="ECO:0000256" key="10">
    <source>
        <dbReference type="ARBA" id="ARBA00022801"/>
    </source>
</evidence>
<name>A0A516SDX4_9NEIS</name>
<gene>
    <name evidence="22" type="ORF">FNU76_08230</name>
</gene>
<comment type="subcellular location">
    <subcellularLocation>
        <location evidence="1">Cell inner membrane</location>
        <topology evidence="1">Multi-pass membrane protein</topology>
    </subcellularLocation>
    <subcellularLocation>
        <location evidence="18">Cell membrane</location>
        <topology evidence="18">Multi-pass membrane protein</topology>
    </subcellularLocation>
</comment>
<keyword evidence="9 18" id="KW-0812">Transmembrane</keyword>
<evidence type="ECO:0000256" key="17">
    <source>
        <dbReference type="RuleBase" id="RU003793"/>
    </source>
</evidence>
<feature type="domain" description="Prepilin peptidase A24 N-terminal" evidence="21">
    <location>
        <begin position="20"/>
        <end position="128"/>
    </location>
</feature>
<dbReference type="Gene3D" id="1.20.120.1220">
    <property type="match status" value="1"/>
</dbReference>
<dbReference type="Pfam" id="PF06750">
    <property type="entry name" value="A24_N_bact"/>
    <property type="match status" value="1"/>
</dbReference>
<sequence length="290" mass="31515">MSLLEALAAFPALFILASLMFGLLVGSFLNVAIHRLPKMMETEFRHECAIIDLPIETEPPARPVYNLVKPRSACPGCGRQIAGYDNIPVLSWLVLRGRCRHCKTAISVRYPVVELATGLISAGLAWHFGWGPAAFGAIVFSWVLMALFWIDVDTYLLPDSLTLPLLWLGLLINLDATFVPLSHAVVGAAAGYLCLWLVYWLFKLTTGKEGMGYGDFKLLAAIGAWLGWQALPIVILLSSLVGAVIGIALHLLANRGWSKPLPFGPYLAMAGLIALIWGPALNQLIWAGAL</sequence>
<feature type="transmembrane region" description="Helical" evidence="19">
    <location>
        <begin position="181"/>
        <end position="202"/>
    </location>
</feature>
<keyword evidence="3" id="KW-1003">Cell membrane</keyword>
<evidence type="ECO:0000256" key="13">
    <source>
        <dbReference type="ARBA" id="ARBA00023268"/>
    </source>
</evidence>
<evidence type="ECO:0000256" key="7">
    <source>
        <dbReference type="ARBA" id="ARBA00022679"/>
    </source>
</evidence>
<dbReference type="InterPro" id="IPR014032">
    <property type="entry name" value="Peptidase_A24A_bac"/>
</dbReference>
<evidence type="ECO:0000256" key="18">
    <source>
        <dbReference type="RuleBase" id="RU003794"/>
    </source>
</evidence>
<dbReference type="Pfam" id="PF01478">
    <property type="entry name" value="Peptidase_A24"/>
    <property type="match status" value="1"/>
</dbReference>
<dbReference type="PANTHER" id="PTHR30487">
    <property type="entry name" value="TYPE 4 PREPILIN-LIKE PROTEINS LEADER PEPTIDE-PROCESSING ENZYME"/>
    <property type="match status" value="1"/>
</dbReference>
<comment type="catalytic activity">
    <reaction evidence="14 18">
        <text>Typically cleaves a -Gly-|-Phe- bond to release an N-terminal, basic peptide of 5-8 residues from type IV prepilin, and then N-methylates the new N-terminal amino group, the methyl donor being S-adenosyl-L-methionine.</text>
        <dbReference type="EC" id="3.4.23.43"/>
    </reaction>
</comment>
<dbReference type="RefSeq" id="WP_144277750.1">
    <property type="nucleotide sequence ID" value="NZ_CP041730.1"/>
</dbReference>
<keyword evidence="5 18" id="KW-0489">Methyltransferase</keyword>
<dbReference type="PANTHER" id="PTHR30487:SF0">
    <property type="entry name" value="PREPILIN LEADER PEPTIDASE_N-METHYLTRANSFERASE-RELATED"/>
    <property type="match status" value="1"/>
</dbReference>
<dbReference type="EMBL" id="CP041730">
    <property type="protein sequence ID" value="QDQ26351.1"/>
    <property type="molecule type" value="Genomic_DNA"/>
</dbReference>
<organism evidence="22 23">
    <name type="scientific">Chitinimonas arctica</name>
    <dbReference type="NCBI Taxonomy" id="2594795"/>
    <lineage>
        <taxon>Bacteria</taxon>
        <taxon>Pseudomonadati</taxon>
        <taxon>Pseudomonadota</taxon>
        <taxon>Betaproteobacteria</taxon>
        <taxon>Neisseriales</taxon>
        <taxon>Chitinibacteraceae</taxon>
        <taxon>Chitinimonas</taxon>
    </lineage>
</organism>
<evidence type="ECO:0000256" key="8">
    <source>
        <dbReference type="ARBA" id="ARBA00022691"/>
    </source>
</evidence>
<keyword evidence="13 18" id="KW-0511">Multifunctional enzyme</keyword>
<evidence type="ECO:0000256" key="9">
    <source>
        <dbReference type="ARBA" id="ARBA00022692"/>
    </source>
</evidence>
<comment type="similarity">
    <text evidence="2 17">Belongs to the peptidase A24 family.</text>
</comment>
<evidence type="ECO:0000256" key="15">
    <source>
        <dbReference type="ARBA" id="ARBA00067082"/>
    </source>
</evidence>
<evidence type="ECO:0000256" key="2">
    <source>
        <dbReference type="ARBA" id="ARBA00005801"/>
    </source>
</evidence>
<dbReference type="EC" id="2.1.1.-" evidence="18"/>
<dbReference type="GO" id="GO:0006465">
    <property type="term" value="P:signal peptide processing"/>
    <property type="evidence" value="ECO:0007669"/>
    <property type="project" value="TreeGrafter"/>
</dbReference>
<dbReference type="Proteomes" id="UP000317550">
    <property type="component" value="Chromosome"/>
</dbReference>
<dbReference type="GO" id="GO:0032259">
    <property type="term" value="P:methylation"/>
    <property type="evidence" value="ECO:0007669"/>
    <property type="project" value="UniProtKB-KW"/>
</dbReference>
<accession>A0A516SDX4</accession>
<keyword evidence="23" id="KW-1185">Reference proteome</keyword>
<keyword evidence="10 18" id="KW-0378">Hydrolase</keyword>
<dbReference type="InterPro" id="IPR050882">
    <property type="entry name" value="Prepilin_peptidase/N-MTase"/>
</dbReference>